<name>A0A0A9EVE0_ARUDO</name>
<proteinExistence type="predicted"/>
<keyword evidence="1" id="KW-0472">Membrane</keyword>
<feature type="transmembrane region" description="Helical" evidence="1">
    <location>
        <begin position="59"/>
        <end position="87"/>
    </location>
</feature>
<keyword evidence="1" id="KW-0812">Transmembrane</keyword>
<reference evidence="2" key="2">
    <citation type="journal article" date="2015" name="Data Brief">
        <title>Shoot transcriptome of the giant reed, Arundo donax.</title>
        <authorList>
            <person name="Barrero R.A."/>
            <person name="Guerrero F.D."/>
            <person name="Moolhuijzen P."/>
            <person name="Goolsby J.A."/>
            <person name="Tidwell J."/>
            <person name="Bellgard S.E."/>
            <person name="Bellgard M.I."/>
        </authorList>
    </citation>
    <scope>NUCLEOTIDE SEQUENCE</scope>
    <source>
        <tissue evidence="2">Shoot tissue taken approximately 20 cm above the soil surface</tissue>
    </source>
</reference>
<keyword evidence="1" id="KW-1133">Transmembrane helix</keyword>
<organism evidence="2">
    <name type="scientific">Arundo donax</name>
    <name type="common">Giant reed</name>
    <name type="synonym">Donax arundinaceus</name>
    <dbReference type="NCBI Taxonomy" id="35708"/>
    <lineage>
        <taxon>Eukaryota</taxon>
        <taxon>Viridiplantae</taxon>
        <taxon>Streptophyta</taxon>
        <taxon>Embryophyta</taxon>
        <taxon>Tracheophyta</taxon>
        <taxon>Spermatophyta</taxon>
        <taxon>Magnoliopsida</taxon>
        <taxon>Liliopsida</taxon>
        <taxon>Poales</taxon>
        <taxon>Poaceae</taxon>
        <taxon>PACMAD clade</taxon>
        <taxon>Arundinoideae</taxon>
        <taxon>Arundineae</taxon>
        <taxon>Arundo</taxon>
    </lineage>
</organism>
<evidence type="ECO:0000313" key="2">
    <source>
        <dbReference type="EMBL" id="JAE04695.1"/>
    </source>
</evidence>
<sequence>MRIASTIRTTGKKGNSLIPSVGTCRGLGLKARVKVRTTGGGIPMYEGASFHHFSWPAKFFIFFLLFFALVPLMLRSPVLFFPVIIGLSKFKCA</sequence>
<evidence type="ECO:0000256" key="1">
    <source>
        <dbReference type="SAM" id="Phobius"/>
    </source>
</evidence>
<reference evidence="2" key="1">
    <citation type="submission" date="2014-09" db="EMBL/GenBank/DDBJ databases">
        <authorList>
            <person name="Magalhaes I.L.F."/>
            <person name="Oliveira U."/>
            <person name="Santos F.R."/>
            <person name="Vidigal T.H.D.A."/>
            <person name="Brescovit A.D."/>
            <person name="Santos A.J."/>
        </authorList>
    </citation>
    <scope>NUCLEOTIDE SEQUENCE</scope>
    <source>
        <tissue evidence="2">Shoot tissue taken approximately 20 cm above the soil surface</tissue>
    </source>
</reference>
<accession>A0A0A9EVE0</accession>
<dbReference type="EMBL" id="GBRH01193201">
    <property type="protein sequence ID" value="JAE04695.1"/>
    <property type="molecule type" value="Transcribed_RNA"/>
</dbReference>
<protein>
    <submittedName>
        <fullName evidence="2">Uncharacterized protein</fullName>
    </submittedName>
</protein>
<dbReference type="AlphaFoldDB" id="A0A0A9EVE0"/>